<dbReference type="SUPFAM" id="SSF82689">
    <property type="entry name" value="Mechanosensitive channel protein MscS (YggB), C-terminal domain"/>
    <property type="match status" value="1"/>
</dbReference>
<keyword evidence="6 7" id="KW-0472">Membrane</keyword>
<evidence type="ECO:0000256" key="6">
    <source>
        <dbReference type="ARBA" id="ARBA00023136"/>
    </source>
</evidence>
<dbReference type="AlphaFoldDB" id="A0A2M6WFD4"/>
<keyword evidence="5 7" id="KW-1133">Transmembrane helix</keyword>
<evidence type="ECO:0000313" key="12">
    <source>
        <dbReference type="Proteomes" id="UP000228809"/>
    </source>
</evidence>
<name>A0A2M6WFD4_9BACT</name>
<feature type="domain" description="Mechanosensitive ion channel transmembrane helices 2/3" evidence="10">
    <location>
        <begin position="146"/>
        <end position="187"/>
    </location>
</feature>
<feature type="transmembrane region" description="Helical" evidence="7">
    <location>
        <begin position="78"/>
        <end position="98"/>
    </location>
</feature>
<dbReference type="Gene3D" id="3.30.70.100">
    <property type="match status" value="1"/>
</dbReference>
<evidence type="ECO:0000256" key="3">
    <source>
        <dbReference type="ARBA" id="ARBA00022475"/>
    </source>
</evidence>
<dbReference type="InterPro" id="IPR006685">
    <property type="entry name" value="MscS_channel_2nd"/>
</dbReference>
<dbReference type="SUPFAM" id="SSF50182">
    <property type="entry name" value="Sm-like ribonucleoproteins"/>
    <property type="match status" value="1"/>
</dbReference>
<comment type="subcellular location">
    <subcellularLocation>
        <location evidence="1">Cell membrane</location>
        <topology evidence="1">Multi-pass membrane protein</topology>
    </subcellularLocation>
</comment>
<evidence type="ECO:0000256" key="1">
    <source>
        <dbReference type="ARBA" id="ARBA00004651"/>
    </source>
</evidence>
<dbReference type="InterPro" id="IPR023408">
    <property type="entry name" value="MscS_beta-dom_sf"/>
</dbReference>
<evidence type="ECO:0000259" key="8">
    <source>
        <dbReference type="Pfam" id="PF00924"/>
    </source>
</evidence>
<sequence length="361" mass="40609">MHFVSQFVENAFHVDLAAVFFGNTLAGYIDAFALFIVSFVVFRALQWVLLKRLAMLAKKTKTDIDDTLIKIVRSLRPAFYYFASFYIAFLALSLPALLESVLNGVLIAWIAAQIVIALHILIDYMLERRARKEEGDSKAAYRFLSNIAKWVLWVVAVLMVLSNLGINVTSLIAGLGIGGIAVALAAQNVLGDLFSSFAIYFDKPFVIGDFIMVGEHSGTVEKIGIKTTRIRALQGEEIVISNQELTSTRIQNLRKMEERRVAFNFGVLYETPIEKVRAIEGMVKNIFESLESVKGVRLDRVHLKSLGASSLDFEVVYYLETKEYLPFMDVQQEIHFKLLEAFEKEGIGFAYPTQTIHLAKS</sequence>
<dbReference type="SUPFAM" id="SSF82861">
    <property type="entry name" value="Mechanosensitive channel protein MscS (YggB), transmembrane region"/>
    <property type="match status" value="1"/>
</dbReference>
<evidence type="ECO:0000259" key="10">
    <source>
        <dbReference type="Pfam" id="PF21088"/>
    </source>
</evidence>
<keyword evidence="3" id="KW-1003">Cell membrane</keyword>
<feature type="transmembrane region" description="Helical" evidence="7">
    <location>
        <begin position="104"/>
        <end position="126"/>
    </location>
</feature>
<accession>A0A2M6WFD4</accession>
<dbReference type="InterPro" id="IPR049142">
    <property type="entry name" value="MS_channel_1st"/>
</dbReference>
<dbReference type="Pfam" id="PF21082">
    <property type="entry name" value="MS_channel_3rd"/>
    <property type="match status" value="1"/>
</dbReference>
<evidence type="ECO:0000256" key="2">
    <source>
        <dbReference type="ARBA" id="ARBA00008017"/>
    </source>
</evidence>
<evidence type="ECO:0000313" key="11">
    <source>
        <dbReference type="EMBL" id="PIT91498.1"/>
    </source>
</evidence>
<protein>
    <submittedName>
        <fullName evidence="11">Mechanosensitive ion channel protein MscS</fullName>
    </submittedName>
</protein>
<evidence type="ECO:0000256" key="4">
    <source>
        <dbReference type="ARBA" id="ARBA00022692"/>
    </source>
</evidence>
<gene>
    <name evidence="11" type="ORF">COU17_00080</name>
</gene>
<reference evidence="12" key="1">
    <citation type="submission" date="2017-09" db="EMBL/GenBank/DDBJ databases">
        <title>Depth-based differentiation of microbial function through sediment-hosted aquifers and enrichment of novel symbionts in the deep terrestrial subsurface.</title>
        <authorList>
            <person name="Probst A.J."/>
            <person name="Ladd B."/>
            <person name="Jarett J.K."/>
            <person name="Geller-Mcgrath D.E."/>
            <person name="Sieber C.M.K."/>
            <person name="Emerson J.B."/>
            <person name="Anantharaman K."/>
            <person name="Thomas B.C."/>
            <person name="Malmstrom R."/>
            <person name="Stieglmeier M."/>
            <person name="Klingl A."/>
            <person name="Woyke T."/>
            <person name="Ryan C.M."/>
            <person name="Banfield J.F."/>
        </authorList>
    </citation>
    <scope>NUCLEOTIDE SEQUENCE [LARGE SCALE GENOMIC DNA]</scope>
</reference>
<comment type="caution">
    <text evidence="11">The sequence shown here is derived from an EMBL/GenBank/DDBJ whole genome shotgun (WGS) entry which is preliminary data.</text>
</comment>
<dbReference type="Gene3D" id="2.30.30.60">
    <property type="match status" value="1"/>
</dbReference>
<proteinExistence type="inferred from homology"/>
<evidence type="ECO:0000256" key="5">
    <source>
        <dbReference type="ARBA" id="ARBA00022989"/>
    </source>
</evidence>
<dbReference type="GO" id="GO:0005886">
    <property type="term" value="C:plasma membrane"/>
    <property type="evidence" value="ECO:0007669"/>
    <property type="project" value="UniProtKB-SubCell"/>
</dbReference>
<feature type="domain" description="Mechanosensitive ion channel MscS" evidence="8">
    <location>
        <begin position="188"/>
        <end position="254"/>
    </location>
</feature>
<feature type="transmembrane region" description="Helical" evidence="7">
    <location>
        <begin position="147"/>
        <end position="166"/>
    </location>
</feature>
<dbReference type="InterPro" id="IPR011014">
    <property type="entry name" value="MscS_channel_TM-2"/>
</dbReference>
<evidence type="ECO:0000259" key="9">
    <source>
        <dbReference type="Pfam" id="PF21082"/>
    </source>
</evidence>
<feature type="transmembrane region" description="Helical" evidence="7">
    <location>
        <begin position="25"/>
        <end position="50"/>
    </location>
</feature>
<dbReference type="PANTHER" id="PTHR30566">
    <property type="entry name" value="YNAI-RELATED MECHANOSENSITIVE ION CHANNEL"/>
    <property type="match status" value="1"/>
</dbReference>
<dbReference type="InterPro" id="IPR010920">
    <property type="entry name" value="LSM_dom_sf"/>
</dbReference>
<dbReference type="Pfam" id="PF21088">
    <property type="entry name" value="MS_channel_1st"/>
    <property type="match status" value="1"/>
</dbReference>
<dbReference type="PANTHER" id="PTHR30566:SF25">
    <property type="entry name" value="INNER MEMBRANE PROTEIN"/>
    <property type="match status" value="1"/>
</dbReference>
<dbReference type="GO" id="GO:0055085">
    <property type="term" value="P:transmembrane transport"/>
    <property type="evidence" value="ECO:0007669"/>
    <property type="project" value="InterPro"/>
</dbReference>
<dbReference type="InterPro" id="IPR011066">
    <property type="entry name" value="MscS_channel_C_sf"/>
</dbReference>
<dbReference type="InterPro" id="IPR049278">
    <property type="entry name" value="MS_channel_C"/>
</dbReference>
<dbReference type="Gene3D" id="1.10.287.1260">
    <property type="match status" value="1"/>
</dbReference>
<dbReference type="Pfam" id="PF00924">
    <property type="entry name" value="MS_channel_2nd"/>
    <property type="match status" value="1"/>
</dbReference>
<feature type="domain" description="Mechanosensitive ion channel MscS C-terminal" evidence="9">
    <location>
        <begin position="261"/>
        <end position="349"/>
    </location>
</feature>
<dbReference type="EMBL" id="PFBJ01000002">
    <property type="protein sequence ID" value="PIT91498.1"/>
    <property type="molecule type" value="Genomic_DNA"/>
</dbReference>
<organism evidence="11 12">
    <name type="scientific">Candidatus Kaiserbacteria bacterium CG10_big_fil_rev_8_21_14_0_10_49_17</name>
    <dbReference type="NCBI Taxonomy" id="1974609"/>
    <lineage>
        <taxon>Bacteria</taxon>
        <taxon>Candidatus Kaiseribacteriota</taxon>
    </lineage>
</organism>
<dbReference type="Proteomes" id="UP000228809">
    <property type="component" value="Unassembled WGS sequence"/>
</dbReference>
<evidence type="ECO:0000256" key="7">
    <source>
        <dbReference type="SAM" id="Phobius"/>
    </source>
</evidence>
<keyword evidence="4 7" id="KW-0812">Transmembrane</keyword>
<comment type="similarity">
    <text evidence="2">Belongs to the MscS (TC 1.A.23) family.</text>
</comment>